<proteinExistence type="inferred from homology"/>
<comment type="caution">
    <text evidence="8">The sequence shown here is derived from an EMBL/GenBank/DDBJ whole genome shotgun (WGS) entry which is preliminary data.</text>
</comment>
<name>A0ABW6A1A2_9BACT</name>
<evidence type="ECO:0000313" key="8">
    <source>
        <dbReference type="EMBL" id="MFD2919080.1"/>
    </source>
</evidence>
<protein>
    <submittedName>
        <fullName evidence="8">Glycoside hydrolase family 30 beta sandwich domain-containing protein</fullName>
    </submittedName>
</protein>
<accession>A0ABW6A1A2</accession>
<sequence length="494" mass="55492">MIKQLMPLAVLLVLAACANKSSTDDGKADAGNKTDGKAFPVAGKTVKLVTTDSATARLTPGASLTFKEMGQPFETQICVFVDPSKTFQTYVGIGAALTDASAETFYKLPKTAQQEFLQAHFDKEKGLGYNIARTNINSCDFSSSSYTYVQDNDKELKTFDITPDKKAKIPFIKEAIGAAGGKLPLFASPWSPPAWMKDNKNMLQGGKLLPEFYDSWANYYPKFINAYEKEGIPVWGITIQNEPMAKQRWESCIYTAEEERDFLKNHLGPVMHKAGMKDKKIIVWDHNRDLIYQRAQTYLDDPEAAKYIWGIGFHWYEDWSGGQPMYDNLRRVHEAYPDKNIFFTEGCAESFNASRYNAWVLGEEYGRSMINDFNNGMVGFTDWNILLDETGGPNHVQNFCFAPVHGDTKTGKLIYTNAYYYIGHFSKYIQPGAKRIIASPTRSQLLSTAFLNPDGTVVTIVMNQSNNETPYFLWVNGQAVEVVAKPRSIATLIF</sequence>
<evidence type="ECO:0000256" key="1">
    <source>
        <dbReference type="ARBA" id="ARBA00005382"/>
    </source>
</evidence>
<dbReference type="PROSITE" id="PS51257">
    <property type="entry name" value="PROKAR_LIPOPROTEIN"/>
    <property type="match status" value="1"/>
</dbReference>
<feature type="domain" description="Glycosyl hydrolase family 30 beta sandwich" evidence="7">
    <location>
        <begin position="432"/>
        <end position="492"/>
    </location>
</feature>
<dbReference type="Proteomes" id="UP001597511">
    <property type="component" value="Unassembled WGS sequence"/>
</dbReference>
<gene>
    <name evidence="8" type="ORF">ACFS6H_05100</name>
</gene>
<dbReference type="InterPro" id="IPR017853">
    <property type="entry name" value="GH"/>
</dbReference>
<comment type="similarity">
    <text evidence="1 4">Belongs to the glycosyl hydrolase 30 family.</text>
</comment>
<dbReference type="PRINTS" id="PR00843">
    <property type="entry name" value="GLHYDRLASE30"/>
</dbReference>
<evidence type="ECO:0000256" key="3">
    <source>
        <dbReference type="ARBA" id="ARBA00022801"/>
    </source>
</evidence>
<keyword evidence="3 4" id="KW-0378">Hydrolase</keyword>
<evidence type="ECO:0000256" key="5">
    <source>
        <dbReference type="SAM" id="SignalP"/>
    </source>
</evidence>
<reference evidence="9" key="1">
    <citation type="journal article" date="2019" name="Int. J. Syst. Evol. Microbiol.">
        <title>The Global Catalogue of Microorganisms (GCM) 10K type strain sequencing project: providing services to taxonomists for standard genome sequencing and annotation.</title>
        <authorList>
            <consortium name="The Broad Institute Genomics Platform"/>
            <consortium name="The Broad Institute Genome Sequencing Center for Infectious Disease"/>
            <person name="Wu L."/>
            <person name="Ma J."/>
        </authorList>
    </citation>
    <scope>NUCLEOTIDE SEQUENCE [LARGE SCALE GENOMIC DNA]</scope>
    <source>
        <strain evidence="9">KCTC 23299</strain>
    </source>
</reference>
<dbReference type="InterPro" id="IPR033453">
    <property type="entry name" value="Glyco_hydro_30_TIM-barrel"/>
</dbReference>
<keyword evidence="2 5" id="KW-0732">Signal</keyword>
<organism evidence="8 9">
    <name type="scientific">Terrimonas rubra</name>
    <dbReference type="NCBI Taxonomy" id="1035890"/>
    <lineage>
        <taxon>Bacteria</taxon>
        <taxon>Pseudomonadati</taxon>
        <taxon>Bacteroidota</taxon>
        <taxon>Chitinophagia</taxon>
        <taxon>Chitinophagales</taxon>
        <taxon>Chitinophagaceae</taxon>
        <taxon>Terrimonas</taxon>
    </lineage>
</organism>
<dbReference type="RefSeq" id="WP_386095916.1">
    <property type="nucleotide sequence ID" value="NZ_JBHUOZ010000001.1"/>
</dbReference>
<feature type="chain" id="PRO_5046519819" evidence="5">
    <location>
        <begin position="19"/>
        <end position="494"/>
    </location>
</feature>
<feature type="domain" description="Glycosyl hydrolase family 30 TIM-barrel" evidence="6">
    <location>
        <begin position="92"/>
        <end position="429"/>
    </location>
</feature>
<feature type="signal peptide" evidence="5">
    <location>
        <begin position="1"/>
        <end position="18"/>
    </location>
</feature>
<evidence type="ECO:0000256" key="4">
    <source>
        <dbReference type="RuleBase" id="RU361188"/>
    </source>
</evidence>
<dbReference type="InterPro" id="IPR001139">
    <property type="entry name" value="Glyco_hydro_30"/>
</dbReference>
<dbReference type="SUPFAM" id="SSF51445">
    <property type="entry name" value="(Trans)glycosidases"/>
    <property type="match status" value="1"/>
</dbReference>
<evidence type="ECO:0000259" key="7">
    <source>
        <dbReference type="Pfam" id="PF17189"/>
    </source>
</evidence>
<dbReference type="Gene3D" id="3.20.20.80">
    <property type="entry name" value="Glycosidases"/>
    <property type="match status" value="1"/>
</dbReference>
<dbReference type="EMBL" id="JBHUOZ010000001">
    <property type="protein sequence ID" value="MFD2919080.1"/>
    <property type="molecule type" value="Genomic_DNA"/>
</dbReference>
<keyword evidence="9" id="KW-1185">Reference proteome</keyword>
<keyword evidence="4" id="KW-0326">Glycosidase</keyword>
<dbReference type="PANTHER" id="PTHR11069:SF23">
    <property type="entry name" value="LYSOSOMAL ACID GLUCOSYLCERAMIDASE"/>
    <property type="match status" value="1"/>
</dbReference>
<dbReference type="Gene3D" id="2.60.40.1180">
    <property type="entry name" value="Golgi alpha-mannosidase II"/>
    <property type="match status" value="1"/>
</dbReference>
<dbReference type="InterPro" id="IPR013780">
    <property type="entry name" value="Glyco_hydro_b"/>
</dbReference>
<dbReference type="InterPro" id="IPR033452">
    <property type="entry name" value="GH30_C"/>
</dbReference>
<dbReference type="Pfam" id="PF17189">
    <property type="entry name" value="Glyco_hydro_30C"/>
    <property type="match status" value="1"/>
</dbReference>
<dbReference type="Pfam" id="PF02055">
    <property type="entry name" value="Glyco_hydro_30"/>
    <property type="match status" value="1"/>
</dbReference>
<evidence type="ECO:0000313" key="9">
    <source>
        <dbReference type="Proteomes" id="UP001597511"/>
    </source>
</evidence>
<dbReference type="PANTHER" id="PTHR11069">
    <property type="entry name" value="GLUCOSYLCERAMIDASE"/>
    <property type="match status" value="1"/>
</dbReference>
<dbReference type="GO" id="GO:0016787">
    <property type="term" value="F:hydrolase activity"/>
    <property type="evidence" value="ECO:0007669"/>
    <property type="project" value="UniProtKB-KW"/>
</dbReference>
<evidence type="ECO:0000256" key="2">
    <source>
        <dbReference type="ARBA" id="ARBA00022729"/>
    </source>
</evidence>
<evidence type="ECO:0000259" key="6">
    <source>
        <dbReference type="Pfam" id="PF02055"/>
    </source>
</evidence>